<evidence type="ECO:0000313" key="3">
    <source>
        <dbReference type="Proteomes" id="UP000018877"/>
    </source>
</evidence>
<dbReference type="Proteomes" id="UP000018877">
    <property type="component" value="Unassembled WGS sequence"/>
</dbReference>
<comment type="caution">
    <text evidence="2">The sequence shown here is derived from an EMBL/GenBank/DDBJ whole genome shotgun (WGS) entry which is preliminary data.</text>
</comment>
<feature type="compositionally biased region" description="Basic and acidic residues" evidence="1">
    <location>
        <begin position="82"/>
        <end position="104"/>
    </location>
</feature>
<dbReference type="RefSeq" id="WP_024029357.1">
    <property type="nucleotide sequence ID" value="NZ_ALAN01000086.1"/>
</dbReference>
<proteinExistence type="predicted"/>
<gene>
    <name evidence="2" type="ORF">BAVI_15882</name>
</gene>
<name>A0AB94IL30_9BACI</name>
<protein>
    <submittedName>
        <fullName evidence="2">Uncharacterized protein</fullName>
    </submittedName>
</protein>
<dbReference type="EMBL" id="ALAN01000086">
    <property type="protein sequence ID" value="ETI67744.1"/>
    <property type="molecule type" value="Genomic_DNA"/>
</dbReference>
<accession>A0AB94IL30</accession>
<organism evidence="2 3">
    <name type="scientific">Neobacillus vireti LMG 21834</name>
    <dbReference type="NCBI Taxonomy" id="1131730"/>
    <lineage>
        <taxon>Bacteria</taxon>
        <taxon>Bacillati</taxon>
        <taxon>Bacillota</taxon>
        <taxon>Bacilli</taxon>
        <taxon>Bacillales</taxon>
        <taxon>Bacillaceae</taxon>
        <taxon>Neobacillus</taxon>
    </lineage>
</organism>
<feature type="region of interest" description="Disordered" evidence="1">
    <location>
        <begin position="81"/>
        <end position="106"/>
    </location>
</feature>
<reference evidence="2 3" key="1">
    <citation type="journal article" date="2014" name="Environ. Microbiol.">
        <title>The nitrate-ammonifying and nosZ-carrying bacterium Bacillus vireti is a potent source and sink for nitric and nitrous oxide under high nitrate conditions.</title>
        <authorList>
            <person name="Mania D."/>
            <person name="Heylen K."/>
            <person name="van Spanning R.J."/>
            <person name="Frostegard A."/>
        </authorList>
    </citation>
    <scope>NUCLEOTIDE SEQUENCE [LARGE SCALE GENOMIC DNA]</scope>
    <source>
        <strain evidence="2 3">LMG 21834</strain>
    </source>
</reference>
<evidence type="ECO:0000256" key="1">
    <source>
        <dbReference type="SAM" id="MobiDB-lite"/>
    </source>
</evidence>
<sequence>MKIDLEEFAKRKKKLKRKDARIEFRLDPDLHTWFKNYVEGLGLTITEALTFYMEQLRQSASEEIIEEQKNGGTVSNECVQQPHDETETSLKQKQIDGSGQKENKTANAIEEPSEIIKKEKKARSNLNAFKIGNIAPCPLCREWTNYSKFVDHLRKYHGIEKTKEILKSDENLKIMFKMYLVKKEEIAQGK</sequence>
<evidence type="ECO:0000313" key="2">
    <source>
        <dbReference type="EMBL" id="ETI67744.1"/>
    </source>
</evidence>
<keyword evidence="3" id="KW-1185">Reference proteome</keyword>
<dbReference type="AlphaFoldDB" id="A0AB94IL30"/>